<feature type="compositionally biased region" description="Low complexity" evidence="10">
    <location>
        <begin position="602"/>
        <end position="611"/>
    </location>
</feature>
<gene>
    <name evidence="12" type="ORF">E8E12_001762</name>
</gene>
<keyword evidence="3" id="KW-0813">Transport</keyword>
<dbReference type="Gene3D" id="1.10.10.2360">
    <property type="match status" value="1"/>
</dbReference>
<dbReference type="GO" id="GO:0006606">
    <property type="term" value="P:protein import into nucleus"/>
    <property type="evidence" value="ECO:0007669"/>
    <property type="project" value="TreeGrafter"/>
</dbReference>
<evidence type="ECO:0000256" key="7">
    <source>
        <dbReference type="ARBA" id="ARBA00023010"/>
    </source>
</evidence>
<feature type="compositionally biased region" description="Gly residues" evidence="10">
    <location>
        <begin position="282"/>
        <end position="303"/>
    </location>
</feature>
<feature type="region of interest" description="Disordered" evidence="10">
    <location>
        <begin position="832"/>
        <end position="896"/>
    </location>
</feature>
<feature type="region of interest" description="Disordered" evidence="10">
    <location>
        <begin position="1270"/>
        <end position="1305"/>
    </location>
</feature>
<evidence type="ECO:0000256" key="2">
    <source>
        <dbReference type="ARBA" id="ARBA00008926"/>
    </source>
</evidence>
<organism evidence="12 13">
    <name type="scientific">Didymella heteroderae</name>
    <dbReference type="NCBI Taxonomy" id="1769908"/>
    <lineage>
        <taxon>Eukaryota</taxon>
        <taxon>Fungi</taxon>
        <taxon>Dikarya</taxon>
        <taxon>Ascomycota</taxon>
        <taxon>Pezizomycotina</taxon>
        <taxon>Dothideomycetes</taxon>
        <taxon>Pleosporomycetidae</taxon>
        <taxon>Pleosporales</taxon>
        <taxon>Pleosporineae</taxon>
        <taxon>Didymellaceae</taxon>
        <taxon>Didymella</taxon>
    </lineage>
</organism>
<feature type="region of interest" description="Disordered" evidence="10">
    <location>
        <begin position="805"/>
        <end position="824"/>
    </location>
</feature>
<accession>A0A9P4WP88</accession>
<evidence type="ECO:0000256" key="4">
    <source>
        <dbReference type="ARBA" id="ARBA00022813"/>
    </source>
</evidence>
<dbReference type="GO" id="GO:0008139">
    <property type="term" value="F:nuclear localization sequence binding"/>
    <property type="evidence" value="ECO:0007669"/>
    <property type="project" value="TreeGrafter"/>
</dbReference>
<reference evidence="12" key="1">
    <citation type="submission" date="2019-04" db="EMBL/GenBank/DDBJ databases">
        <title>Sequencing of skin fungus with MAO and IRED activity.</title>
        <authorList>
            <person name="Marsaioli A.J."/>
            <person name="Bonatto J.M.C."/>
            <person name="Reis Junior O."/>
        </authorList>
    </citation>
    <scope>NUCLEOTIDE SEQUENCE</scope>
    <source>
        <strain evidence="12">28M1</strain>
    </source>
</reference>
<dbReference type="Pfam" id="PF13634">
    <property type="entry name" value="Nucleoporin_FG"/>
    <property type="match status" value="3"/>
</dbReference>
<dbReference type="GO" id="GO:0051028">
    <property type="term" value="P:mRNA transport"/>
    <property type="evidence" value="ECO:0007669"/>
    <property type="project" value="UniProtKB-KW"/>
</dbReference>
<proteinExistence type="inferred from homology"/>
<feature type="domain" description="Peptidase S59" evidence="11">
    <location>
        <begin position="891"/>
        <end position="1029"/>
    </location>
</feature>
<feature type="region of interest" description="Disordered" evidence="10">
    <location>
        <begin position="1035"/>
        <end position="1177"/>
    </location>
</feature>
<feature type="compositionally biased region" description="Basic and acidic residues" evidence="10">
    <location>
        <begin position="1222"/>
        <end position="1242"/>
    </location>
</feature>
<comment type="subcellular location">
    <subcellularLocation>
        <location evidence="1">Nucleus</location>
        <location evidence="1">Nuclear pore complex</location>
    </subcellularLocation>
</comment>
<dbReference type="Pfam" id="PF12110">
    <property type="entry name" value="Nup96"/>
    <property type="match status" value="1"/>
</dbReference>
<evidence type="ECO:0000256" key="8">
    <source>
        <dbReference type="ARBA" id="ARBA00023132"/>
    </source>
</evidence>
<feature type="compositionally biased region" description="Polar residues" evidence="10">
    <location>
        <begin position="1060"/>
        <end position="1079"/>
    </location>
</feature>
<dbReference type="Proteomes" id="UP000758155">
    <property type="component" value="Unassembled WGS sequence"/>
</dbReference>
<sequence>MSFGFGGGGFGSSNNNQSTGFGFGGTNNNSGGFGSTNTGGFGSTNNNTGGGLFGGGNNNTTSTFGSGGGFGANNNAPKTTFGSNTFGSGSTGGGLFGGGSNTGSTFGSGGGFGSTNTNTSSGFGGGATTGTSLFGGASKPAFGAGSTTNTGGGLFGGGGGGFGSTNNTAGGFGSGTTGGFGAGAANTTNNGTASTPFQAHTEKDGTSATQHYQTITFQQPYQNFSLEELRLADYNQGRRYGNSNGQGGAFGQSSTFGGFGANNNANTTSAFGSNNTNTGGGLFGGGSTTNTTGGFGQSTGGFGAQNNNNTGGGLFGAKPATGGLFGGSNTTTTGTTGGGLFGSGSTTNTTGGFGSGGGFGATNNNTGGGLFGNNNNAAKPAFGASTTTTAGGFGASTGGGFGQSTNTGGGLFGSNNNQASAAPAFGGASATTNTGGGLFGNAGSTFGQNNTTSTPASGGLFGGGGGFGANNNAAKPATGGLFGGGSTTTNTGGGLFGGGASTQQPASGGLFGGSTAANNNTGGGLFGGAKPATGGGLFGGGASTAQPASGGLFGNLGGQNNNNQNAGSSLFGGNNNQQKPGGLFGGSTSNNAGGGLFGSLGGQNNNQQQQNGLGGSLFGGNQSQQQQGQQQMGNSLFGASGSSLLNTSLNTNPYGNDALFAGLATPTQSPGPIATPLSSSQKNKKSAILPQHKLNPAASTRLLTPQAKRTGGYGFTYSTYGSPASGQATPNLGGSLFAGGSLSRSLGSRSTSMSNLRNSFTPETSILAPGAFSTTGRSFGNGSLKKLNVNRNVNTRIPLFDEPSHKRVSFAGGDGDTLNGSTNGSTALVVREEDGDASPRSVNGDASPEPSRPAMQQVNGNELARVPENDPALTPKSASAVNAQPKEDPEPGHYWSEPSLNQLKKMSKQELKSVKNFVVGRENIGQIEFHQGASVDLSNTDLDKLYGDIIQLSPRNATVYGEHCTCLPKPPMGTALNHPSRVILLNSWPRNKAGKKDAKHLERLKRVAGTTFESYDPSNGGWTFTVPHFSSYGLDYEDGDVYDDDEEEESSELSPVPDTPAQTLLNTSQMTSTPQQDSLVSPYESSPDDTFDFKRGKPQRANVPGGFGDEGAYEEEYDEEDQSFLGERSVGSLDGQQEAEYYESESGSDQDQSMADSVSRPIQTTEPAAATEFDPFRSTMKAPKSILKASQVFKPNFGTPSKGPAVFDDDWANQLQRTISPRKQDRTALRESQGHALREYERSPTLAAQSINARPFATHMDLMNSLFGETENHRESLSKRQGQGIELPYSKRPKSSHDLDQMSDADKDFHNSSKPHFSETGVLIYGSKGGRNLENGAFITAQEPLVGATSDVRFAKMPTFEDAVPETLSVQKKVTKILTADGVPSASLDLEPVPVEFAAFSKAVAVDSVAGTHEQHAWQLLSLLFDGGDRVNKPDDVDDEQLQRWRKERLSDFWRNLVYGDAQKHAQQAATAEERAIAQLSCNNVAEACHALLEGLDLRLATMIAQIGGDANMRQTMTEQIDQWRRMDMLSEMEDAHRALYELLSGNCAQADGKVGNGRENRAVTFNISSRFNLDWRRAFGLRLWYGTLVDEPIELAVAQFADAIRDGLEDVKPVPWFVRDGADMGWIDSNAASREDLLWGILKLYAASKLDIPANVEDVLAPENVSGHPLNARLSFQLFQLFNSRHQDNKEDEWRKIGMPTLRDDGEGDFRRSFMSSTATVTDKDTQARDPLVDLGDKITLLYAASLHTQQHWTTAVWVYTHLSSAPMREHYIRSLVNQFAKSITLTVSDSTYAYLTNELHVPATWLHAAAALQAKTNGDAVREATHLIKANELEEAHEVLCRKVGPDAIISRDYEPLRELMAGFVPEDGNDNASLASSRLGGASRGPDGVAGWTQGGQIYLDYIELLDHTGRRSTYRVDEDLEQEISQLLAKLQKALEVAARDRLESCGLEERVALMEIAGTVANLVAKDKVCPPPPKTFYDIKILRLAQTAKHSQILKLPLTEDLWLKHSCNLSTSYYRNLMATSG</sequence>
<evidence type="ECO:0000313" key="12">
    <source>
        <dbReference type="EMBL" id="KAF3037769.1"/>
    </source>
</evidence>
<dbReference type="InterPro" id="IPR021967">
    <property type="entry name" value="Nup98_C"/>
</dbReference>
<feature type="compositionally biased region" description="Low complexity" evidence="10">
    <location>
        <begin position="183"/>
        <end position="195"/>
    </location>
</feature>
<keyword evidence="5" id="KW-0509">mRNA transport</keyword>
<dbReference type="OrthoDB" id="3797628at2759"/>
<dbReference type="Gene3D" id="1.25.40.690">
    <property type="match status" value="1"/>
</dbReference>
<name>A0A9P4WP88_9PLEO</name>
<feature type="compositionally biased region" description="Acidic residues" evidence="10">
    <location>
        <begin position="1035"/>
        <end position="1051"/>
    </location>
</feature>
<keyword evidence="13" id="KW-1185">Reference proteome</keyword>
<evidence type="ECO:0000256" key="9">
    <source>
        <dbReference type="ARBA" id="ARBA00023242"/>
    </source>
</evidence>
<feature type="region of interest" description="Disordered" evidence="10">
    <location>
        <begin position="183"/>
        <end position="208"/>
    </location>
</feature>
<feature type="compositionally biased region" description="Basic and acidic residues" evidence="10">
    <location>
        <begin position="1295"/>
        <end position="1305"/>
    </location>
</feature>
<feature type="compositionally biased region" description="Gly residues" evidence="10">
    <location>
        <begin position="592"/>
        <end position="601"/>
    </location>
</feature>
<feature type="region of interest" description="Disordered" evidence="10">
    <location>
        <begin position="550"/>
        <end position="635"/>
    </location>
</feature>
<feature type="compositionally biased region" description="Polar residues" evidence="10">
    <location>
        <begin position="1149"/>
        <end position="1166"/>
    </location>
</feature>
<keyword evidence="9" id="KW-0539">Nucleus</keyword>
<dbReference type="GO" id="GO:0003723">
    <property type="term" value="F:RNA binding"/>
    <property type="evidence" value="ECO:0007669"/>
    <property type="project" value="TreeGrafter"/>
</dbReference>
<feature type="region of interest" description="Disordered" evidence="10">
    <location>
        <begin position="282"/>
        <end position="307"/>
    </location>
</feature>
<dbReference type="PROSITE" id="PS51434">
    <property type="entry name" value="NUP_C"/>
    <property type="match status" value="1"/>
</dbReference>
<evidence type="ECO:0000256" key="6">
    <source>
        <dbReference type="ARBA" id="ARBA00022927"/>
    </source>
</evidence>
<dbReference type="InterPro" id="IPR036903">
    <property type="entry name" value="Nup98_auto-Pept-S59_dom_sf"/>
</dbReference>
<evidence type="ECO:0000256" key="5">
    <source>
        <dbReference type="ARBA" id="ARBA00022816"/>
    </source>
</evidence>
<keyword evidence="6" id="KW-0653">Protein transport</keyword>
<dbReference type="GO" id="GO:0006405">
    <property type="term" value="P:RNA export from nucleus"/>
    <property type="evidence" value="ECO:0007669"/>
    <property type="project" value="TreeGrafter"/>
</dbReference>
<feature type="compositionally biased region" description="Low complexity" evidence="10">
    <location>
        <begin position="558"/>
        <end position="571"/>
    </location>
</feature>
<dbReference type="InterPro" id="IPR025574">
    <property type="entry name" value="Nucleoporin_FG_rpt"/>
</dbReference>
<dbReference type="InterPro" id="IPR037665">
    <property type="entry name" value="Nucleoporin_S59-like"/>
</dbReference>
<dbReference type="GO" id="GO:0000973">
    <property type="term" value="P:post-transcriptional tethering of RNA polymerase II gene DNA at nuclear periphery"/>
    <property type="evidence" value="ECO:0007669"/>
    <property type="project" value="TreeGrafter"/>
</dbReference>
<dbReference type="FunFam" id="1.25.40.690:FF:000003">
    <property type="entry name" value="Nucleoporin SONB, putative"/>
    <property type="match status" value="1"/>
</dbReference>
<dbReference type="PANTHER" id="PTHR23198:SF6">
    <property type="entry name" value="NUCLEAR PORE COMPLEX PROTEIN NUP98-NUP96"/>
    <property type="match status" value="1"/>
</dbReference>
<dbReference type="InterPro" id="IPR007230">
    <property type="entry name" value="Nup98_auto-Pept-S59_dom"/>
</dbReference>
<dbReference type="SUPFAM" id="SSF82215">
    <property type="entry name" value="C-terminal autoproteolytic domain of nucleoporin nup98"/>
    <property type="match status" value="1"/>
</dbReference>
<comment type="caution">
    <text evidence="12">The sequence shown here is derived from an EMBL/GenBank/DDBJ whole genome shotgun (WGS) entry which is preliminary data.</text>
</comment>
<feature type="region of interest" description="Disordered" evidence="10">
    <location>
        <begin position="1222"/>
        <end position="1243"/>
    </location>
</feature>
<dbReference type="GO" id="GO:0044614">
    <property type="term" value="C:nuclear pore cytoplasmic filaments"/>
    <property type="evidence" value="ECO:0007669"/>
    <property type="project" value="TreeGrafter"/>
</dbReference>
<protein>
    <recommendedName>
        <fullName evidence="11">Peptidase S59 domain-containing protein</fullName>
    </recommendedName>
</protein>
<evidence type="ECO:0000256" key="10">
    <source>
        <dbReference type="SAM" id="MobiDB-lite"/>
    </source>
</evidence>
<evidence type="ECO:0000256" key="3">
    <source>
        <dbReference type="ARBA" id="ARBA00022448"/>
    </source>
</evidence>
<comment type="similarity">
    <text evidence="2">Belongs to the nucleoporin GLFG family.</text>
</comment>
<evidence type="ECO:0000256" key="1">
    <source>
        <dbReference type="ARBA" id="ARBA00004567"/>
    </source>
</evidence>
<feature type="compositionally biased region" description="Low complexity" evidence="10">
    <location>
        <begin position="619"/>
        <end position="635"/>
    </location>
</feature>
<feature type="compositionally biased region" description="Acidic residues" evidence="10">
    <location>
        <begin position="1111"/>
        <end position="1122"/>
    </location>
</feature>
<evidence type="ECO:0000313" key="13">
    <source>
        <dbReference type="Proteomes" id="UP000758155"/>
    </source>
</evidence>
<dbReference type="Gene3D" id="3.30.1610.10">
    <property type="entry name" value="Peptidase S59, nucleoporin"/>
    <property type="match status" value="1"/>
</dbReference>
<dbReference type="GO" id="GO:0017056">
    <property type="term" value="F:structural constituent of nuclear pore"/>
    <property type="evidence" value="ECO:0007669"/>
    <property type="project" value="InterPro"/>
</dbReference>
<dbReference type="PANTHER" id="PTHR23198">
    <property type="entry name" value="NUCLEOPORIN"/>
    <property type="match status" value="1"/>
</dbReference>
<evidence type="ECO:0000259" key="11">
    <source>
        <dbReference type="PROSITE" id="PS51434"/>
    </source>
</evidence>
<dbReference type="GO" id="GO:0034398">
    <property type="term" value="P:telomere tethering at nuclear periphery"/>
    <property type="evidence" value="ECO:0007669"/>
    <property type="project" value="TreeGrafter"/>
</dbReference>
<dbReference type="FunFam" id="1.10.10.2360:FF:000001">
    <property type="entry name" value="Nuclear pore complex protein Nup98-Nup96"/>
    <property type="match status" value="1"/>
</dbReference>
<keyword evidence="8" id="KW-0906">Nuclear pore complex</keyword>
<keyword evidence="7" id="KW-0811">Translocation</keyword>
<dbReference type="Pfam" id="PF04096">
    <property type="entry name" value="Nucleoporin2"/>
    <property type="match status" value="1"/>
</dbReference>
<dbReference type="EMBL" id="SWKV01000040">
    <property type="protein sequence ID" value="KAF3037769.1"/>
    <property type="molecule type" value="Genomic_DNA"/>
</dbReference>
<keyword evidence="4" id="KW-0068">Autocatalytic cleavage</keyword>